<accession>A0A067Q5W3</accession>
<gene>
    <name evidence="1" type="ORF">JAAARDRAFT_112557</name>
</gene>
<reference evidence="2" key="1">
    <citation type="journal article" date="2014" name="Proc. Natl. Acad. Sci. U.S.A.">
        <title>Extensive sampling of basidiomycete genomes demonstrates inadequacy of the white-rot/brown-rot paradigm for wood decay fungi.</title>
        <authorList>
            <person name="Riley R."/>
            <person name="Salamov A.A."/>
            <person name="Brown D.W."/>
            <person name="Nagy L.G."/>
            <person name="Floudas D."/>
            <person name="Held B.W."/>
            <person name="Levasseur A."/>
            <person name="Lombard V."/>
            <person name="Morin E."/>
            <person name="Otillar R."/>
            <person name="Lindquist E.A."/>
            <person name="Sun H."/>
            <person name="LaButti K.M."/>
            <person name="Schmutz J."/>
            <person name="Jabbour D."/>
            <person name="Luo H."/>
            <person name="Baker S.E."/>
            <person name="Pisabarro A.G."/>
            <person name="Walton J.D."/>
            <person name="Blanchette R.A."/>
            <person name="Henrissat B."/>
            <person name="Martin F."/>
            <person name="Cullen D."/>
            <person name="Hibbett D.S."/>
            <person name="Grigoriev I.V."/>
        </authorList>
    </citation>
    <scope>NUCLEOTIDE SEQUENCE [LARGE SCALE GENOMIC DNA]</scope>
    <source>
        <strain evidence="2">MUCL 33604</strain>
    </source>
</reference>
<dbReference type="Proteomes" id="UP000027265">
    <property type="component" value="Unassembled WGS sequence"/>
</dbReference>
<dbReference type="OrthoDB" id="3260975at2759"/>
<evidence type="ECO:0000313" key="1">
    <source>
        <dbReference type="EMBL" id="KDQ57971.1"/>
    </source>
</evidence>
<name>A0A067Q5W3_9AGAM</name>
<organism evidence="1 2">
    <name type="scientific">Jaapia argillacea MUCL 33604</name>
    <dbReference type="NCBI Taxonomy" id="933084"/>
    <lineage>
        <taxon>Eukaryota</taxon>
        <taxon>Fungi</taxon>
        <taxon>Dikarya</taxon>
        <taxon>Basidiomycota</taxon>
        <taxon>Agaricomycotina</taxon>
        <taxon>Agaricomycetes</taxon>
        <taxon>Agaricomycetidae</taxon>
        <taxon>Jaapiales</taxon>
        <taxon>Jaapiaceae</taxon>
        <taxon>Jaapia</taxon>
    </lineage>
</organism>
<dbReference type="EMBL" id="KL197718">
    <property type="protein sequence ID" value="KDQ57971.1"/>
    <property type="molecule type" value="Genomic_DNA"/>
</dbReference>
<sequence length="58" mass="6404">PDTEAGLAVYEVQMREWTHQYGQGTCVDHAKLYPLYPGTAGICTGKCYRCTTHGHSSN</sequence>
<protein>
    <submittedName>
        <fullName evidence="1">Uncharacterized protein</fullName>
    </submittedName>
</protein>
<dbReference type="AlphaFoldDB" id="A0A067Q5W3"/>
<proteinExistence type="predicted"/>
<evidence type="ECO:0000313" key="2">
    <source>
        <dbReference type="Proteomes" id="UP000027265"/>
    </source>
</evidence>
<dbReference type="HOGENOM" id="CLU_208800_0_0_1"/>
<feature type="non-terminal residue" evidence="1">
    <location>
        <position position="1"/>
    </location>
</feature>
<dbReference type="InParanoid" id="A0A067Q5W3"/>
<keyword evidence="2" id="KW-1185">Reference proteome</keyword>
<feature type="non-terminal residue" evidence="1">
    <location>
        <position position="58"/>
    </location>
</feature>